<dbReference type="InterPro" id="IPR011335">
    <property type="entry name" value="Restrct_endonuc-II-like"/>
</dbReference>
<feature type="compositionally biased region" description="Polar residues" evidence="14">
    <location>
        <begin position="215"/>
        <end position="229"/>
    </location>
</feature>
<comment type="subunit">
    <text evidence="13">Interacts with EME1.</text>
</comment>
<accession>A0AAD4N8Y7</accession>
<evidence type="ECO:0000256" key="7">
    <source>
        <dbReference type="ARBA" id="ARBA00022763"/>
    </source>
</evidence>
<keyword evidence="9 13" id="KW-0460">Magnesium</keyword>
<dbReference type="AlphaFoldDB" id="A0AAD4N8Y7"/>
<dbReference type="GO" id="GO:0006308">
    <property type="term" value="P:DNA catabolic process"/>
    <property type="evidence" value="ECO:0007669"/>
    <property type="project" value="UniProtKB-UniRule"/>
</dbReference>
<dbReference type="InterPro" id="IPR033309">
    <property type="entry name" value="Mus81"/>
</dbReference>
<evidence type="ECO:0000256" key="4">
    <source>
        <dbReference type="ARBA" id="ARBA00022722"/>
    </source>
</evidence>
<feature type="region of interest" description="Disordered" evidence="14">
    <location>
        <begin position="134"/>
        <end position="184"/>
    </location>
</feature>
<feature type="compositionally biased region" description="Low complexity" evidence="14">
    <location>
        <begin position="197"/>
        <end position="209"/>
    </location>
</feature>
<evidence type="ECO:0000313" key="16">
    <source>
        <dbReference type="EMBL" id="KAI1717929.1"/>
    </source>
</evidence>
<keyword evidence="11 13" id="KW-0234">DNA repair</keyword>
<dbReference type="SMART" id="SM00891">
    <property type="entry name" value="ERCC4"/>
    <property type="match status" value="1"/>
</dbReference>
<dbReference type="Proteomes" id="UP001201812">
    <property type="component" value="Unassembled WGS sequence"/>
</dbReference>
<dbReference type="GO" id="GO:0000727">
    <property type="term" value="P:double-strand break repair via break-induced replication"/>
    <property type="evidence" value="ECO:0007669"/>
    <property type="project" value="UniProtKB-UniRule"/>
</dbReference>
<dbReference type="CDD" id="cd20074">
    <property type="entry name" value="XPF_nuclease_Mus81"/>
    <property type="match status" value="1"/>
</dbReference>
<evidence type="ECO:0000256" key="3">
    <source>
        <dbReference type="ARBA" id="ARBA00010015"/>
    </source>
</evidence>
<dbReference type="Gene3D" id="1.10.150.670">
    <property type="entry name" value="Crossover junction endonuclease EME1, DNA-binding domain"/>
    <property type="match status" value="1"/>
</dbReference>
<evidence type="ECO:0000256" key="10">
    <source>
        <dbReference type="ARBA" id="ARBA00023172"/>
    </source>
</evidence>
<dbReference type="SUPFAM" id="SSF52980">
    <property type="entry name" value="Restriction endonuclease-like"/>
    <property type="match status" value="1"/>
</dbReference>
<evidence type="ECO:0000256" key="9">
    <source>
        <dbReference type="ARBA" id="ARBA00022842"/>
    </source>
</evidence>
<evidence type="ECO:0000256" key="12">
    <source>
        <dbReference type="ARBA" id="ARBA00023242"/>
    </source>
</evidence>
<dbReference type="Gene3D" id="3.40.50.10130">
    <property type="match status" value="1"/>
</dbReference>
<keyword evidence="10 13" id="KW-0233">DNA recombination</keyword>
<dbReference type="Pfam" id="PF02732">
    <property type="entry name" value="ERCC4"/>
    <property type="match status" value="1"/>
</dbReference>
<dbReference type="GO" id="GO:0000712">
    <property type="term" value="P:resolution of meiotic recombination intermediates"/>
    <property type="evidence" value="ECO:0007669"/>
    <property type="project" value="TreeGrafter"/>
</dbReference>
<keyword evidence="4 13" id="KW-0540">Nuclease</keyword>
<dbReference type="GO" id="GO:0048476">
    <property type="term" value="C:Holliday junction resolvase complex"/>
    <property type="evidence" value="ECO:0007669"/>
    <property type="project" value="UniProtKB-UniRule"/>
</dbReference>
<evidence type="ECO:0000256" key="6">
    <source>
        <dbReference type="ARBA" id="ARBA00022759"/>
    </source>
</evidence>
<evidence type="ECO:0000256" key="14">
    <source>
        <dbReference type="SAM" id="MobiDB-lite"/>
    </source>
</evidence>
<evidence type="ECO:0000256" key="11">
    <source>
        <dbReference type="ARBA" id="ARBA00023204"/>
    </source>
</evidence>
<name>A0AAD4N8Y7_9BILA</name>
<evidence type="ECO:0000256" key="2">
    <source>
        <dbReference type="ARBA" id="ARBA00004123"/>
    </source>
</evidence>
<feature type="domain" description="ERCC4" evidence="15">
    <location>
        <begin position="248"/>
        <end position="344"/>
    </location>
</feature>
<evidence type="ECO:0000256" key="1">
    <source>
        <dbReference type="ARBA" id="ARBA00001946"/>
    </source>
</evidence>
<dbReference type="InterPro" id="IPR042530">
    <property type="entry name" value="EME1/EME2_C"/>
</dbReference>
<organism evidence="16 17">
    <name type="scientific">Ditylenchus destructor</name>
    <dbReference type="NCBI Taxonomy" id="166010"/>
    <lineage>
        <taxon>Eukaryota</taxon>
        <taxon>Metazoa</taxon>
        <taxon>Ecdysozoa</taxon>
        <taxon>Nematoda</taxon>
        <taxon>Chromadorea</taxon>
        <taxon>Rhabditida</taxon>
        <taxon>Tylenchina</taxon>
        <taxon>Tylenchomorpha</taxon>
        <taxon>Sphaerularioidea</taxon>
        <taxon>Anguinidae</taxon>
        <taxon>Anguininae</taxon>
        <taxon>Ditylenchus</taxon>
    </lineage>
</organism>
<comment type="caution">
    <text evidence="16">The sequence shown here is derived from an EMBL/GenBank/DDBJ whole genome shotgun (WGS) entry which is preliminary data.</text>
</comment>
<keyword evidence="8 13" id="KW-0378">Hydrolase</keyword>
<reference evidence="16" key="1">
    <citation type="submission" date="2022-01" db="EMBL/GenBank/DDBJ databases">
        <title>Genome Sequence Resource for Two Populations of Ditylenchus destructor, the Migratory Endoparasitic Phytonematode.</title>
        <authorList>
            <person name="Zhang H."/>
            <person name="Lin R."/>
            <person name="Xie B."/>
        </authorList>
    </citation>
    <scope>NUCLEOTIDE SEQUENCE</scope>
    <source>
        <strain evidence="16">BazhouSP</strain>
    </source>
</reference>
<keyword evidence="6 13" id="KW-0255">Endonuclease</keyword>
<dbReference type="InterPro" id="IPR006166">
    <property type="entry name" value="ERCC4_domain"/>
</dbReference>
<feature type="compositionally biased region" description="Basic and acidic residues" evidence="14">
    <location>
        <begin position="139"/>
        <end position="152"/>
    </location>
</feature>
<keyword evidence="17" id="KW-1185">Reference proteome</keyword>
<comment type="cofactor">
    <cofactor evidence="1 13">
        <name>Mg(2+)</name>
        <dbReference type="ChEBI" id="CHEBI:18420"/>
    </cofactor>
</comment>
<comment type="function">
    <text evidence="13">Interacts with EME1 to form a DNA structure-specific endonuclease with substrate preference for branched DNA structures with a 5'-end at the branch nick. Typical substrates include 3'-flap structures, D-loops, replication forks and nicked Holliday junctions. May be required in mitosis for the processing of stalled or collapsed replication fork intermediates. May be required in meiosis for the repair of meiosis-specific double strand breaks subsequent to single-end invasion (SEI).</text>
</comment>
<evidence type="ECO:0000256" key="8">
    <source>
        <dbReference type="ARBA" id="ARBA00022801"/>
    </source>
</evidence>
<evidence type="ECO:0000259" key="15">
    <source>
        <dbReference type="SMART" id="SM00891"/>
    </source>
</evidence>
<evidence type="ECO:0000313" key="17">
    <source>
        <dbReference type="Proteomes" id="UP001201812"/>
    </source>
</evidence>
<dbReference type="GO" id="GO:0031573">
    <property type="term" value="P:mitotic intra-S DNA damage checkpoint signaling"/>
    <property type="evidence" value="ECO:0007669"/>
    <property type="project" value="TreeGrafter"/>
</dbReference>
<dbReference type="EC" id="3.1.22.-" evidence="13"/>
<protein>
    <recommendedName>
        <fullName evidence="13">Crossover junction endonuclease MUS81</fullName>
        <ecNumber evidence="13">3.1.22.-</ecNumber>
    </recommendedName>
</protein>
<dbReference type="Gene3D" id="1.10.150.110">
    <property type="entry name" value="DNA polymerase beta, N-terminal domain-like"/>
    <property type="match status" value="1"/>
</dbReference>
<feature type="compositionally biased region" description="Basic residues" evidence="14">
    <location>
        <begin position="153"/>
        <end position="162"/>
    </location>
</feature>
<dbReference type="PANTHER" id="PTHR13451">
    <property type="entry name" value="CLASS II CROSSOVER JUNCTION ENDONUCLEASE MUS81"/>
    <property type="match status" value="1"/>
</dbReference>
<dbReference type="GO" id="GO:0003677">
    <property type="term" value="F:DNA binding"/>
    <property type="evidence" value="ECO:0007669"/>
    <property type="project" value="UniProtKB-UniRule"/>
</dbReference>
<dbReference type="GO" id="GO:0048257">
    <property type="term" value="F:3'-flap endonuclease activity"/>
    <property type="evidence" value="ECO:0007669"/>
    <property type="project" value="TreeGrafter"/>
</dbReference>
<dbReference type="GO" id="GO:0008821">
    <property type="term" value="F:crossover junction DNA endonuclease activity"/>
    <property type="evidence" value="ECO:0007669"/>
    <property type="project" value="UniProtKB-UniRule"/>
</dbReference>
<proteinExistence type="inferred from homology"/>
<comment type="subcellular location">
    <subcellularLocation>
        <location evidence="2 13">Nucleus</location>
    </subcellularLocation>
</comment>
<dbReference type="InterPro" id="IPR047416">
    <property type="entry name" value="XPF_nuclease_Mus81"/>
</dbReference>
<keyword evidence="12 13" id="KW-0539">Nucleus</keyword>
<keyword evidence="5 13" id="KW-0479">Metal-binding</keyword>
<evidence type="ECO:0000256" key="13">
    <source>
        <dbReference type="RuleBase" id="RU369042"/>
    </source>
</evidence>
<gene>
    <name evidence="16" type="ORF">DdX_06338</name>
</gene>
<dbReference type="PANTHER" id="PTHR13451:SF0">
    <property type="entry name" value="CROSSOVER JUNCTION ENDONUCLEASE MUS81"/>
    <property type="match status" value="1"/>
</dbReference>
<comment type="similarity">
    <text evidence="3 13">Belongs to the XPF family.</text>
</comment>
<sequence>MASTNDVPCNINEQPKKARAKIKLEFPEKLFYELVLADWNKSCSDFHQKRIIKTALDNTRRFPININGYSELRKIKGIGEHIATRLDAAWRYACENHFLNEEPSLSQVKSVKKGDALQFLESGFVAKGKRDNVPFISRSNEDNNSPEKEKAAPQKRRKKRKSGPTVTATRPPKMQIPNETESNTGDLFLEGLATLSSTQPVPTSSQPVPRFSQPVPRSTQPVPSSTSNEAAPACLSYDPEDFELCQLVLVVDGREQNNKSRFKTMSQHLEKYTVAHELRPLSVGDYLWIVKLANGKEMVLDYIVERKTWDDLKSSIRKTRYAEQKLRLKESGIRNVIMVAEGPQTLDRSLEQALVTTSIDNRFLVHRTMNTQGTAKFLQTLTNYLLTRLKRERMYGPSFSYLQDASRKTKTLTVSDCWLRQLTVCPMVSTERAVQISAIFPTMHSMVEFYRNRAKAVDSGDITMLLHNEYPEAISKSLSAQLAQFFCSALQ</sequence>
<keyword evidence="7 13" id="KW-0227">DNA damage</keyword>
<dbReference type="EMBL" id="JAKKPZ010000008">
    <property type="protein sequence ID" value="KAI1717929.1"/>
    <property type="molecule type" value="Genomic_DNA"/>
</dbReference>
<dbReference type="GO" id="GO:0005634">
    <property type="term" value="C:nucleus"/>
    <property type="evidence" value="ECO:0007669"/>
    <property type="project" value="UniProtKB-SubCell"/>
</dbReference>
<feature type="region of interest" description="Disordered" evidence="14">
    <location>
        <begin position="197"/>
        <end position="231"/>
    </location>
</feature>
<dbReference type="InterPro" id="IPR027421">
    <property type="entry name" value="DNA_pol_lamdba_lyase_dom_sf"/>
</dbReference>
<dbReference type="GO" id="GO:0046872">
    <property type="term" value="F:metal ion binding"/>
    <property type="evidence" value="ECO:0007669"/>
    <property type="project" value="UniProtKB-UniRule"/>
</dbReference>
<evidence type="ECO:0000256" key="5">
    <source>
        <dbReference type="ARBA" id="ARBA00022723"/>
    </source>
</evidence>